<sequence length="206" mass="23890">MSEELAQATKELSLESQTVVDSKTEFDVKHPLNSSWTLWYTKSQSKDSNESWADLLKPVITFSTVEEFWGIFNSIPQPGELPLKADYHLFREGIRPEWEDVQNSEGGKFTFSFNEKYNVDINDIWLKTCLALIGEMLQDDENEVNGIVFSNRKMVYRVALWTKSTNKKNLFSVGEKFKEVLKTDDLIEFFSHKGADQRNPKPMMMI</sequence>
<comment type="similarity">
    <text evidence="1 6">Belongs to the eukaryotic initiation factor 4E family.</text>
</comment>
<evidence type="ECO:0000256" key="3">
    <source>
        <dbReference type="ARBA" id="ARBA00022845"/>
    </source>
</evidence>
<evidence type="ECO:0000313" key="8">
    <source>
        <dbReference type="EMBL" id="ODV74602.1"/>
    </source>
</evidence>
<evidence type="ECO:0000256" key="1">
    <source>
        <dbReference type="ARBA" id="ARBA00009860"/>
    </source>
</evidence>
<keyword evidence="3" id="KW-0810">Translation regulation</keyword>
<dbReference type="STRING" id="983966.A0A0H5C1X2"/>
<dbReference type="Gene3D" id="3.30.760.10">
    <property type="entry name" value="RNA Cap, Translation Initiation Factor Eif4e"/>
    <property type="match status" value="1"/>
</dbReference>
<dbReference type="RefSeq" id="XP_020071641.1">
    <property type="nucleotide sequence ID" value="XM_020213288.1"/>
</dbReference>
<dbReference type="OrthoDB" id="590761at2759"/>
<accession>A0A1E4S5D0</accession>
<accession>A0A0H5C1X2</accession>
<dbReference type="Proteomes" id="UP000094389">
    <property type="component" value="Unassembled WGS sequence"/>
</dbReference>
<evidence type="ECO:0000313" key="9">
    <source>
        <dbReference type="Proteomes" id="UP000038830"/>
    </source>
</evidence>
<reference evidence="9" key="2">
    <citation type="journal article" date="2015" name="J. Biotechnol.">
        <title>The structure of the Cyberlindnera jadinii genome and its relation to Candida utilis analyzed by the occurrence of single nucleotide polymorphisms.</title>
        <authorList>
            <person name="Rupp O."/>
            <person name="Brinkrolf K."/>
            <person name="Buerth C."/>
            <person name="Kunigo M."/>
            <person name="Schneider J."/>
            <person name="Jaenicke S."/>
            <person name="Goesmann A."/>
            <person name="Puehler A."/>
            <person name="Jaeger K.-E."/>
            <person name="Ernst J.F."/>
        </authorList>
    </citation>
    <scope>NUCLEOTIDE SEQUENCE [LARGE SCALE GENOMIC DNA]</scope>
    <source>
        <strain evidence="9">ATCC 18201 / CBS 1600 / BCRC 20928 / JCM 3617 / NBRC 0987 / NRRL Y-1542</strain>
    </source>
</reference>
<protein>
    <submittedName>
        <fullName evidence="8">Eukaryotic translation initiation factor 4e, putative mRNA cap-binding protein</fullName>
    </submittedName>
</protein>
<dbReference type="PANTHER" id="PTHR11960">
    <property type="entry name" value="EUKARYOTIC TRANSLATION INITIATION FACTOR 4E RELATED"/>
    <property type="match status" value="1"/>
</dbReference>
<dbReference type="OMA" id="VKPRICL"/>
<dbReference type="GO" id="GO:0000340">
    <property type="term" value="F:RNA 7-methylguanosine cap binding"/>
    <property type="evidence" value="ECO:0007669"/>
    <property type="project" value="TreeGrafter"/>
</dbReference>
<proteinExistence type="inferred from homology"/>
<gene>
    <name evidence="7" type="ORF">BN1211_1878</name>
    <name evidence="8" type="ORF">CYBJADRAFT_148057</name>
</gene>
<reference evidence="7" key="1">
    <citation type="submission" date="2014-12" db="EMBL/GenBank/DDBJ databases">
        <authorList>
            <person name="Jaenicke S."/>
        </authorList>
    </citation>
    <scope>NUCLEOTIDE SEQUENCE [LARGE SCALE GENOMIC DNA]</scope>
    <source>
        <strain evidence="7">CBS1600</strain>
    </source>
</reference>
<dbReference type="EMBL" id="KV453927">
    <property type="protein sequence ID" value="ODV74602.1"/>
    <property type="molecule type" value="Genomic_DNA"/>
</dbReference>
<evidence type="ECO:0000256" key="2">
    <source>
        <dbReference type="ARBA" id="ARBA00022540"/>
    </source>
</evidence>
<keyword evidence="2 6" id="KW-0396">Initiation factor</keyword>
<dbReference type="GeneID" id="30987684"/>
<keyword evidence="5 6" id="KW-0648">Protein biosynthesis</keyword>
<dbReference type="Proteomes" id="UP000038830">
    <property type="component" value="Unassembled WGS sequence"/>
</dbReference>
<evidence type="ECO:0000256" key="6">
    <source>
        <dbReference type="RuleBase" id="RU004374"/>
    </source>
</evidence>
<keyword evidence="4 6" id="KW-0694">RNA-binding</keyword>
<dbReference type="PANTHER" id="PTHR11960:SF8">
    <property type="entry name" value="EUKARYOTIC TRANSLATION INITIATION FACTOR 4E1-RELATED"/>
    <property type="match status" value="1"/>
</dbReference>
<reference evidence="8 10" key="3">
    <citation type="journal article" date="2016" name="Proc. Natl. Acad. Sci. U.S.A.">
        <title>Comparative genomics of biotechnologically important yeasts.</title>
        <authorList>
            <person name="Riley R."/>
            <person name="Haridas S."/>
            <person name="Wolfe K.H."/>
            <person name="Lopes M.R."/>
            <person name="Hittinger C.T."/>
            <person name="Goeker M."/>
            <person name="Salamov A.A."/>
            <person name="Wisecaver J.H."/>
            <person name="Long T.M."/>
            <person name="Calvey C.H."/>
            <person name="Aerts A.L."/>
            <person name="Barry K.W."/>
            <person name="Choi C."/>
            <person name="Clum A."/>
            <person name="Coughlan A.Y."/>
            <person name="Deshpande S."/>
            <person name="Douglass A.P."/>
            <person name="Hanson S.J."/>
            <person name="Klenk H.-P."/>
            <person name="LaButti K.M."/>
            <person name="Lapidus A."/>
            <person name="Lindquist E.A."/>
            <person name="Lipzen A.M."/>
            <person name="Meier-Kolthoff J.P."/>
            <person name="Ohm R.A."/>
            <person name="Otillar R.P."/>
            <person name="Pangilinan J.L."/>
            <person name="Peng Y."/>
            <person name="Rokas A."/>
            <person name="Rosa C.A."/>
            <person name="Scheuner C."/>
            <person name="Sibirny A.A."/>
            <person name="Slot J.C."/>
            <person name="Stielow J.B."/>
            <person name="Sun H."/>
            <person name="Kurtzman C.P."/>
            <person name="Blackwell M."/>
            <person name="Grigoriev I.V."/>
            <person name="Jeffries T.W."/>
        </authorList>
    </citation>
    <scope>NUCLEOTIDE SEQUENCE [LARGE SCALE GENOMIC DNA]</scope>
    <source>
        <strain evidence="10">ATCC 18201 / CBS 1600 / BCRC 20928 / JCM 3617 / NBRC 0987 / NRRL Y-1542</strain>
        <strain evidence="8">NRRL Y-1542</strain>
    </source>
</reference>
<dbReference type="GO" id="GO:0003743">
    <property type="term" value="F:translation initiation factor activity"/>
    <property type="evidence" value="ECO:0007669"/>
    <property type="project" value="UniProtKB-KW"/>
</dbReference>
<organism evidence="7 9">
    <name type="scientific">Cyberlindnera jadinii (strain ATCC 18201 / CBS 1600 / BCRC 20928 / JCM 3617 / NBRC 0987 / NRRL Y-1542)</name>
    <name type="common">Torula yeast</name>
    <name type="synonym">Candida utilis</name>
    <dbReference type="NCBI Taxonomy" id="983966"/>
    <lineage>
        <taxon>Eukaryota</taxon>
        <taxon>Fungi</taxon>
        <taxon>Dikarya</taxon>
        <taxon>Ascomycota</taxon>
        <taxon>Saccharomycotina</taxon>
        <taxon>Saccharomycetes</taxon>
        <taxon>Phaffomycetales</taxon>
        <taxon>Phaffomycetaceae</taxon>
        <taxon>Cyberlindnera</taxon>
    </lineage>
</organism>
<dbReference type="Pfam" id="PF01652">
    <property type="entry name" value="IF4E"/>
    <property type="match status" value="1"/>
</dbReference>
<dbReference type="InterPro" id="IPR023398">
    <property type="entry name" value="TIF_eIF4e-like"/>
</dbReference>
<name>A0A0H5C1X2_CYBJN</name>
<keyword evidence="10" id="KW-1185">Reference proteome</keyword>
<evidence type="ECO:0000313" key="10">
    <source>
        <dbReference type="Proteomes" id="UP000094389"/>
    </source>
</evidence>
<dbReference type="AlphaFoldDB" id="A0A0H5C1X2"/>
<dbReference type="SUPFAM" id="SSF55418">
    <property type="entry name" value="eIF4e-like"/>
    <property type="match status" value="1"/>
</dbReference>
<dbReference type="GO" id="GO:0016281">
    <property type="term" value="C:eukaryotic translation initiation factor 4F complex"/>
    <property type="evidence" value="ECO:0007669"/>
    <property type="project" value="TreeGrafter"/>
</dbReference>
<dbReference type="EMBL" id="CDQK01000002">
    <property type="protein sequence ID" value="CEP21706.1"/>
    <property type="molecule type" value="Genomic_DNA"/>
</dbReference>
<dbReference type="GO" id="GO:0006417">
    <property type="term" value="P:regulation of translation"/>
    <property type="evidence" value="ECO:0007669"/>
    <property type="project" value="UniProtKB-KW"/>
</dbReference>
<evidence type="ECO:0000256" key="4">
    <source>
        <dbReference type="ARBA" id="ARBA00022884"/>
    </source>
</evidence>
<evidence type="ECO:0000313" key="7">
    <source>
        <dbReference type="EMBL" id="CEP21706.1"/>
    </source>
</evidence>
<evidence type="ECO:0000256" key="5">
    <source>
        <dbReference type="ARBA" id="ARBA00022917"/>
    </source>
</evidence>
<dbReference type="InterPro" id="IPR001040">
    <property type="entry name" value="TIF_eIF_4E"/>
</dbReference>